<reference evidence="7" key="2">
    <citation type="submission" date="2025-09" db="UniProtKB">
        <authorList>
            <consortium name="Ensembl"/>
        </authorList>
    </citation>
    <scope>IDENTIFICATION</scope>
</reference>
<dbReference type="GO" id="GO:0003723">
    <property type="term" value="F:RNA binding"/>
    <property type="evidence" value="ECO:0007669"/>
    <property type="project" value="UniProtKB-UniRule"/>
</dbReference>
<dbReference type="SUPFAM" id="SSF90209">
    <property type="entry name" value="Ran binding protein zinc finger-like"/>
    <property type="match status" value="1"/>
</dbReference>
<sequence length="262" mass="26977">MKTDNSAIHVQGLNDNVTLDDLADFFKQCEIVKVNKRTGQPMIHTYLDKETGKPKGDATVSYEDPPTAKAAVKCKLKISLARKKPPMNSMQGGMPPPLCGGPGGPEGPGGSMGRMGGGRGDRGGFPPRGPQGGNVQHRAGDWQCPIPGCGNQNFAPKPEGFLLPLLPPPGGDQGQGAPGGMREGRDGLMDHGGLGGMFRGGGGGDRGGRGIDRGGFGGGGRGGPGDLPGPLMEQMGGTTGGCRGPGKMDKGEHRQECRDRPY</sequence>
<dbReference type="PANTHER" id="PTHR23238">
    <property type="entry name" value="RNA BINDING PROTEIN"/>
    <property type="match status" value="1"/>
</dbReference>
<comment type="subcellular location">
    <subcellularLocation>
        <location evidence="1">Nucleus</location>
    </subcellularLocation>
</comment>
<evidence type="ECO:0000259" key="6">
    <source>
        <dbReference type="PROSITE" id="PS50102"/>
    </source>
</evidence>
<evidence type="ECO:0000313" key="8">
    <source>
        <dbReference type="Proteomes" id="UP000694386"/>
    </source>
</evidence>
<feature type="region of interest" description="Disordered" evidence="5">
    <location>
        <begin position="99"/>
        <end position="139"/>
    </location>
</feature>
<evidence type="ECO:0000256" key="4">
    <source>
        <dbReference type="PROSITE-ProRule" id="PRU00176"/>
    </source>
</evidence>
<dbReference type="Gene3D" id="3.30.70.330">
    <property type="match status" value="1"/>
</dbReference>
<reference evidence="7" key="1">
    <citation type="submission" date="2025-08" db="UniProtKB">
        <authorList>
            <consortium name="Ensembl"/>
        </authorList>
    </citation>
    <scope>IDENTIFICATION</scope>
</reference>
<dbReference type="GO" id="GO:0006355">
    <property type="term" value="P:regulation of DNA-templated transcription"/>
    <property type="evidence" value="ECO:0007669"/>
    <property type="project" value="InterPro"/>
</dbReference>
<dbReference type="InterPro" id="IPR034870">
    <property type="entry name" value="TET_fam"/>
</dbReference>
<dbReference type="InterPro" id="IPR036443">
    <property type="entry name" value="Znf_RanBP2_sf"/>
</dbReference>
<evidence type="ECO:0000313" key="7">
    <source>
        <dbReference type="Ensembl" id="ENSCGRP00001001227.1"/>
    </source>
</evidence>
<feature type="compositionally biased region" description="Gly residues" evidence="5">
    <location>
        <begin position="100"/>
        <end position="118"/>
    </location>
</feature>
<organism evidence="7 8">
    <name type="scientific">Cricetulus griseus</name>
    <name type="common">Chinese hamster</name>
    <name type="synonym">Cricetulus barabensis griseus</name>
    <dbReference type="NCBI Taxonomy" id="10029"/>
    <lineage>
        <taxon>Eukaryota</taxon>
        <taxon>Metazoa</taxon>
        <taxon>Chordata</taxon>
        <taxon>Craniata</taxon>
        <taxon>Vertebrata</taxon>
        <taxon>Euteleostomi</taxon>
        <taxon>Mammalia</taxon>
        <taxon>Eutheria</taxon>
        <taxon>Euarchontoglires</taxon>
        <taxon>Glires</taxon>
        <taxon>Rodentia</taxon>
        <taxon>Myomorpha</taxon>
        <taxon>Muroidea</taxon>
        <taxon>Cricetidae</taxon>
        <taxon>Cricetinae</taxon>
        <taxon>Cricetulus</taxon>
    </lineage>
</organism>
<dbReference type="PROSITE" id="PS50102">
    <property type="entry name" value="RRM"/>
    <property type="match status" value="1"/>
</dbReference>
<feature type="compositionally biased region" description="Basic and acidic residues" evidence="5">
    <location>
        <begin position="246"/>
        <end position="262"/>
    </location>
</feature>
<keyword evidence="2 4" id="KW-0694">RNA-binding</keyword>
<dbReference type="Proteomes" id="UP000694386">
    <property type="component" value="Unplaced"/>
</dbReference>
<dbReference type="FunFam" id="3.30.70.330:FF:000127">
    <property type="entry name" value="RNA-binding protein EWS isoform 1"/>
    <property type="match status" value="1"/>
</dbReference>
<protein>
    <recommendedName>
        <fullName evidence="6">RRM domain-containing protein</fullName>
    </recommendedName>
</protein>
<dbReference type="Gene3D" id="4.10.1060.10">
    <property type="entry name" value="Zinc finger, RanBP2-type"/>
    <property type="match status" value="1"/>
</dbReference>
<name>A0A8C2LCD9_CRIGR</name>
<dbReference type="GO" id="GO:0005634">
    <property type="term" value="C:nucleus"/>
    <property type="evidence" value="ECO:0007669"/>
    <property type="project" value="UniProtKB-SubCell"/>
</dbReference>
<feature type="region of interest" description="Disordered" evidence="5">
    <location>
        <begin position="199"/>
        <end position="262"/>
    </location>
</feature>
<evidence type="ECO:0000256" key="2">
    <source>
        <dbReference type="ARBA" id="ARBA00022884"/>
    </source>
</evidence>
<proteinExistence type="predicted"/>
<dbReference type="SUPFAM" id="SSF54928">
    <property type="entry name" value="RNA-binding domain, RBD"/>
    <property type="match status" value="1"/>
</dbReference>
<dbReference type="AlphaFoldDB" id="A0A8C2LCD9"/>
<evidence type="ECO:0000256" key="5">
    <source>
        <dbReference type="SAM" id="MobiDB-lite"/>
    </source>
</evidence>
<dbReference type="OMA" id="ARSAINW"/>
<accession>A0A8C2LCD9</accession>
<dbReference type="Ensembl" id="ENSCGRT00001001252.1">
    <property type="protein sequence ID" value="ENSCGRP00001001227.1"/>
    <property type="gene ID" value="ENSCGRG00001000944.1"/>
</dbReference>
<feature type="domain" description="RRM" evidence="6">
    <location>
        <begin position="6"/>
        <end position="83"/>
    </location>
</feature>
<dbReference type="InterPro" id="IPR000504">
    <property type="entry name" value="RRM_dom"/>
</dbReference>
<evidence type="ECO:0000256" key="3">
    <source>
        <dbReference type="ARBA" id="ARBA00023242"/>
    </source>
</evidence>
<dbReference type="InterPro" id="IPR035979">
    <property type="entry name" value="RBD_domain_sf"/>
</dbReference>
<dbReference type="SMART" id="SM00360">
    <property type="entry name" value="RRM"/>
    <property type="match status" value="1"/>
</dbReference>
<keyword evidence="3" id="KW-0539">Nucleus</keyword>
<dbReference type="Pfam" id="PF00076">
    <property type="entry name" value="RRM_1"/>
    <property type="match status" value="1"/>
</dbReference>
<dbReference type="InterPro" id="IPR012677">
    <property type="entry name" value="Nucleotide-bd_a/b_plait_sf"/>
</dbReference>
<evidence type="ECO:0000256" key="1">
    <source>
        <dbReference type="ARBA" id="ARBA00004123"/>
    </source>
</evidence>
<feature type="compositionally biased region" description="Gly residues" evidence="5">
    <location>
        <begin position="213"/>
        <end position="226"/>
    </location>
</feature>